<name>A0A5C6JWE5_9ACTN</name>
<feature type="compositionally biased region" description="Low complexity" evidence="1">
    <location>
        <begin position="1"/>
        <end position="16"/>
    </location>
</feature>
<evidence type="ECO:0000256" key="1">
    <source>
        <dbReference type="SAM" id="MobiDB-lite"/>
    </source>
</evidence>
<dbReference type="EMBL" id="VOGW01000064">
    <property type="protein sequence ID" value="TWV51437.1"/>
    <property type="molecule type" value="Genomic_DNA"/>
</dbReference>
<dbReference type="AlphaFoldDB" id="A0A5C6JWE5"/>
<feature type="region of interest" description="Disordered" evidence="1">
    <location>
        <begin position="1"/>
        <end position="23"/>
    </location>
</feature>
<comment type="caution">
    <text evidence="2">The sequence shown here is derived from an EMBL/GenBank/DDBJ whole genome shotgun (WGS) entry which is preliminary data.</text>
</comment>
<accession>A0A5C6JWE5</accession>
<proteinExistence type="predicted"/>
<evidence type="ECO:0000313" key="2">
    <source>
        <dbReference type="EMBL" id="TWV51437.1"/>
    </source>
</evidence>
<sequence>MVIADGAAAASDGTGTPEARTTTEEIDSALNGSWAAFSPGSTILLDVDGRRVEMRGGGHRCEGTVAKEDGILTMRLRCDDPRAKRTVGTVWGLTERAMTVDWEGYGADSFQHESGTASRV</sequence>
<keyword evidence="3" id="KW-1185">Reference proteome</keyword>
<protein>
    <recommendedName>
        <fullName evidence="4">META domain-containing protein</fullName>
    </recommendedName>
</protein>
<dbReference type="RefSeq" id="WP_146465105.1">
    <property type="nucleotide sequence ID" value="NZ_VOGW01000064.1"/>
</dbReference>
<dbReference type="Proteomes" id="UP000320481">
    <property type="component" value="Unassembled WGS sequence"/>
</dbReference>
<organism evidence="2 3">
    <name type="scientific">Streptomyces misionensis</name>
    <dbReference type="NCBI Taxonomy" id="67331"/>
    <lineage>
        <taxon>Bacteria</taxon>
        <taxon>Bacillati</taxon>
        <taxon>Actinomycetota</taxon>
        <taxon>Actinomycetes</taxon>
        <taxon>Kitasatosporales</taxon>
        <taxon>Streptomycetaceae</taxon>
        <taxon>Streptomyces</taxon>
    </lineage>
</organism>
<evidence type="ECO:0008006" key="4">
    <source>
        <dbReference type="Google" id="ProtNLM"/>
    </source>
</evidence>
<evidence type="ECO:0000313" key="3">
    <source>
        <dbReference type="Proteomes" id="UP000320481"/>
    </source>
</evidence>
<gene>
    <name evidence="2" type="ORF">FRZ03_11910</name>
</gene>
<reference evidence="2" key="1">
    <citation type="journal article" date="2019" name="Microbiol. Resour. Announc.">
        <title>Draft Genomic Sequences of Streptomyces misionensis and Streptomyces albidoflavus, bacteria applied for phytopathogen biocontrol.</title>
        <authorList>
            <person name="Pylro V."/>
            <person name="Dias A."/>
            <person name="Andreote F."/>
            <person name="Varani A."/>
            <person name="Andreote C."/>
            <person name="Bernardo E."/>
            <person name="Martins T."/>
        </authorList>
    </citation>
    <scope>NUCLEOTIDE SEQUENCE [LARGE SCALE GENOMIC DNA]</scope>
    <source>
        <strain evidence="2">66</strain>
    </source>
</reference>